<dbReference type="AlphaFoldDB" id="A0AAD9HN92"/>
<accession>A0AAD9HN92</accession>
<protein>
    <submittedName>
        <fullName evidence="1">Uncharacterized protein</fullName>
    </submittedName>
</protein>
<gene>
    <name evidence="1" type="ORF">LX32DRAFT_237856</name>
</gene>
<keyword evidence="2" id="KW-1185">Reference proteome</keyword>
<comment type="caution">
    <text evidence="1">The sequence shown here is derived from an EMBL/GenBank/DDBJ whole genome shotgun (WGS) entry which is preliminary data.</text>
</comment>
<evidence type="ECO:0000313" key="2">
    <source>
        <dbReference type="Proteomes" id="UP001232148"/>
    </source>
</evidence>
<reference evidence="1" key="1">
    <citation type="submission" date="2021-06" db="EMBL/GenBank/DDBJ databases">
        <title>Comparative genomics, transcriptomics and evolutionary studies reveal genomic signatures of adaptation to plant cell wall in hemibiotrophic fungi.</title>
        <authorList>
            <consortium name="DOE Joint Genome Institute"/>
            <person name="Baroncelli R."/>
            <person name="Diaz J.F."/>
            <person name="Benocci T."/>
            <person name="Peng M."/>
            <person name="Battaglia E."/>
            <person name="Haridas S."/>
            <person name="Andreopoulos W."/>
            <person name="Labutti K."/>
            <person name="Pangilinan J."/>
            <person name="Floch G.L."/>
            <person name="Makela M.R."/>
            <person name="Henrissat B."/>
            <person name="Grigoriev I.V."/>
            <person name="Crouch J.A."/>
            <person name="De Vries R.P."/>
            <person name="Sukno S.A."/>
            <person name="Thon M.R."/>
        </authorList>
    </citation>
    <scope>NUCLEOTIDE SEQUENCE</scope>
    <source>
        <strain evidence="1">MAFF235873</strain>
    </source>
</reference>
<organism evidence="1 2">
    <name type="scientific">Colletotrichum zoysiae</name>
    <dbReference type="NCBI Taxonomy" id="1216348"/>
    <lineage>
        <taxon>Eukaryota</taxon>
        <taxon>Fungi</taxon>
        <taxon>Dikarya</taxon>
        <taxon>Ascomycota</taxon>
        <taxon>Pezizomycotina</taxon>
        <taxon>Sordariomycetes</taxon>
        <taxon>Hypocreomycetidae</taxon>
        <taxon>Glomerellales</taxon>
        <taxon>Glomerellaceae</taxon>
        <taxon>Colletotrichum</taxon>
        <taxon>Colletotrichum graminicola species complex</taxon>
    </lineage>
</organism>
<proteinExistence type="predicted"/>
<sequence length="82" mass="8718">MALLFAVAPPAQTAILFRLPWLPQLNRPGFEDEADLSAARNPSLGCCALRPAPSSHLRCCSAWPTQIASASGCGGMEYMSLI</sequence>
<dbReference type="EMBL" id="MU842835">
    <property type="protein sequence ID" value="KAK2032018.1"/>
    <property type="molecule type" value="Genomic_DNA"/>
</dbReference>
<name>A0AAD9HN92_9PEZI</name>
<evidence type="ECO:0000313" key="1">
    <source>
        <dbReference type="EMBL" id="KAK2032018.1"/>
    </source>
</evidence>
<dbReference type="Proteomes" id="UP001232148">
    <property type="component" value="Unassembled WGS sequence"/>
</dbReference>